<keyword evidence="2" id="KW-1185">Reference proteome</keyword>
<dbReference type="EMBL" id="JAGSOT010000085">
    <property type="protein sequence ID" value="MBR7798063.1"/>
    <property type="molecule type" value="Genomic_DNA"/>
</dbReference>
<proteinExistence type="predicted"/>
<evidence type="ECO:0000313" key="2">
    <source>
        <dbReference type="Proteomes" id="UP000675284"/>
    </source>
</evidence>
<gene>
    <name evidence="1" type="ORF">KCX74_18740</name>
</gene>
<evidence type="ECO:0008006" key="3">
    <source>
        <dbReference type="Google" id="ProtNLM"/>
    </source>
</evidence>
<comment type="caution">
    <text evidence="1">The sequence shown here is derived from an EMBL/GenBank/DDBJ whole genome shotgun (WGS) entry which is preliminary data.</text>
</comment>
<dbReference type="Proteomes" id="UP000675284">
    <property type="component" value="Unassembled WGS sequence"/>
</dbReference>
<sequence>MNSKIKELIDITKTKFGLDNYYLKRHGLNRYVNIFNETVYTLSTEWFPDHVQEPEDDSNPEGTAVIEVNVYSHKFVSAIFVMDKTYANNGISFAGLHTNDIIKWMEQETGLTYGRQLKLHKEEEGRLLFKEVIDGVSVSPAGSVEIEFDAEGKLTFFAVHGQFPSKEIIKEETYTLSFDKIEHLAKEQLKLIEFPSHEQKRLIPTYGVEEVYITNDQMTAIPFEFIVDVRSYINIDRTIFLDKNKTIKKPFKRQEISWTEEVTAEQAFSSEPSPDSCPITKKEQEKCLLAVKDFLLQKYPNGSGSWILKMLYRDRGYIHAILRAKKQVNYVFQRKLIVIIDANSFRSINYVDNKPMLDIFDQFQASDEATIDKEEAYKKLKELYELKPYYVYDFEEKQYVLCGKLDCQYGVNASSGKVIALNDL</sequence>
<organism evidence="1 2">
    <name type="scientific">Virgibacillus salarius</name>
    <dbReference type="NCBI Taxonomy" id="447199"/>
    <lineage>
        <taxon>Bacteria</taxon>
        <taxon>Bacillati</taxon>
        <taxon>Bacillota</taxon>
        <taxon>Bacilli</taxon>
        <taxon>Bacillales</taxon>
        <taxon>Bacillaceae</taxon>
        <taxon>Virgibacillus</taxon>
    </lineage>
</organism>
<accession>A0A941IBR6</accession>
<reference evidence="1" key="1">
    <citation type="submission" date="2021-04" db="EMBL/GenBank/DDBJ databases">
        <title>Isolation and polyphasic classification of algal microorganism.</title>
        <authorList>
            <person name="Wang S."/>
        </authorList>
    </citation>
    <scope>NUCLEOTIDE SEQUENCE</scope>
    <source>
        <strain evidence="1">720a</strain>
    </source>
</reference>
<dbReference type="AlphaFoldDB" id="A0A941IBR6"/>
<name>A0A941IBR6_9BACI</name>
<evidence type="ECO:0000313" key="1">
    <source>
        <dbReference type="EMBL" id="MBR7798063.1"/>
    </source>
</evidence>
<dbReference type="RefSeq" id="WP_166530948.1">
    <property type="nucleotide sequence ID" value="NZ_JAGSOT010000085.1"/>
</dbReference>
<protein>
    <recommendedName>
        <fullName evidence="3">DUF4901 domain-containing protein</fullName>
    </recommendedName>
</protein>